<evidence type="ECO:0000313" key="1">
    <source>
        <dbReference type="EnsemblPlants" id="ORUFI03G24290.1"/>
    </source>
</evidence>
<reference evidence="2" key="1">
    <citation type="submission" date="2013-06" db="EMBL/GenBank/DDBJ databases">
        <authorList>
            <person name="Zhao Q."/>
        </authorList>
    </citation>
    <scope>NUCLEOTIDE SEQUENCE</scope>
    <source>
        <strain evidence="2">cv. W1943</strain>
    </source>
</reference>
<reference evidence="1" key="2">
    <citation type="submission" date="2015-06" db="UniProtKB">
        <authorList>
            <consortium name="EnsemblPlants"/>
        </authorList>
    </citation>
    <scope>IDENTIFICATION</scope>
</reference>
<dbReference type="EnsemblPlants" id="ORUFI03G24290.1">
    <property type="protein sequence ID" value="ORUFI03G24290.1"/>
    <property type="gene ID" value="ORUFI03G24290"/>
</dbReference>
<name>A0A0E0NXC8_ORYRU</name>
<accession>A0A0E0NXC8</accession>
<proteinExistence type="predicted"/>
<organism evidence="1 2">
    <name type="scientific">Oryza rufipogon</name>
    <name type="common">Brownbeard rice</name>
    <name type="synonym">Asian wild rice</name>
    <dbReference type="NCBI Taxonomy" id="4529"/>
    <lineage>
        <taxon>Eukaryota</taxon>
        <taxon>Viridiplantae</taxon>
        <taxon>Streptophyta</taxon>
        <taxon>Embryophyta</taxon>
        <taxon>Tracheophyta</taxon>
        <taxon>Spermatophyta</taxon>
        <taxon>Magnoliopsida</taxon>
        <taxon>Liliopsida</taxon>
        <taxon>Poales</taxon>
        <taxon>Poaceae</taxon>
        <taxon>BOP clade</taxon>
        <taxon>Oryzoideae</taxon>
        <taxon>Oryzeae</taxon>
        <taxon>Oryzinae</taxon>
        <taxon>Oryza</taxon>
    </lineage>
</organism>
<keyword evidence="2" id="KW-1185">Reference proteome</keyword>
<dbReference type="HOGENOM" id="CLU_109568_0_0_1"/>
<protein>
    <submittedName>
        <fullName evidence="1">Uncharacterized protein</fullName>
    </submittedName>
</protein>
<dbReference type="AlphaFoldDB" id="A0A0E0NXC8"/>
<dbReference type="OMA" id="CKFFKKE"/>
<dbReference type="Gramene" id="ORUFI03G24290.1">
    <property type="protein sequence ID" value="ORUFI03G24290.1"/>
    <property type="gene ID" value="ORUFI03G24290"/>
</dbReference>
<dbReference type="Proteomes" id="UP000008022">
    <property type="component" value="Unassembled WGS sequence"/>
</dbReference>
<evidence type="ECO:0000313" key="2">
    <source>
        <dbReference type="Proteomes" id="UP000008022"/>
    </source>
</evidence>
<sequence length="220" mass="25237">MRYNYKDSVRKHIMRINGMLKNSFVIMLRRRIDQLNLLNDANGGKRKFIKVSLATRRKIKSPTLIPLWFLMKGKAQVLASLNPVGKFLCKFFKKEGHAQRDYEGFRAWLVKNGTNVVGIVSHDQPNLLNNANGSKRKFNKVSLETQRTISPILIPLWFLMKGKAQVLASLNPIGKFLCKFFKKEGHAQRDYDGFRAWLAKNSTNVVVSGPKTKHSVTNMF</sequence>